<keyword evidence="4" id="KW-1185">Reference proteome</keyword>
<feature type="transmembrane region" description="Helical" evidence="2">
    <location>
        <begin position="12"/>
        <end position="32"/>
    </location>
</feature>
<evidence type="ECO:0000313" key="4">
    <source>
        <dbReference type="Proteomes" id="UP001597092"/>
    </source>
</evidence>
<accession>A0ABD6DVI8</accession>
<keyword evidence="2" id="KW-0812">Transmembrane</keyword>
<keyword evidence="2" id="KW-0472">Membrane</keyword>
<feature type="transmembrane region" description="Helical" evidence="2">
    <location>
        <begin position="44"/>
        <end position="63"/>
    </location>
</feature>
<dbReference type="RefSeq" id="WP_256308688.1">
    <property type="nucleotide sequence ID" value="NZ_JANHAW010000003.1"/>
</dbReference>
<dbReference type="EMBL" id="JBHUDP010000003">
    <property type="protein sequence ID" value="MFD1686063.1"/>
    <property type="molecule type" value="Genomic_DNA"/>
</dbReference>
<protein>
    <submittedName>
        <fullName evidence="3">Uncharacterized protein</fullName>
    </submittedName>
</protein>
<reference evidence="3 4" key="1">
    <citation type="journal article" date="2019" name="Int. J. Syst. Evol. Microbiol.">
        <title>The Global Catalogue of Microorganisms (GCM) 10K type strain sequencing project: providing services to taxonomists for standard genome sequencing and annotation.</title>
        <authorList>
            <consortium name="The Broad Institute Genomics Platform"/>
            <consortium name="The Broad Institute Genome Sequencing Center for Infectious Disease"/>
            <person name="Wu L."/>
            <person name="Ma J."/>
        </authorList>
    </citation>
    <scope>NUCLEOTIDE SEQUENCE [LARGE SCALE GENOMIC DNA]</scope>
    <source>
        <strain evidence="3 4">CGMCC 1.10387</strain>
    </source>
</reference>
<feature type="transmembrane region" description="Helical" evidence="2">
    <location>
        <begin position="171"/>
        <end position="189"/>
    </location>
</feature>
<organism evidence="3 4">
    <name type="scientific">Halobellus litoreus</name>
    <dbReference type="NCBI Taxonomy" id="755310"/>
    <lineage>
        <taxon>Archaea</taxon>
        <taxon>Methanobacteriati</taxon>
        <taxon>Methanobacteriota</taxon>
        <taxon>Stenosarchaea group</taxon>
        <taxon>Halobacteria</taxon>
        <taxon>Halobacteriales</taxon>
        <taxon>Haloferacaceae</taxon>
        <taxon>Halobellus</taxon>
    </lineage>
</organism>
<evidence type="ECO:0000256" key="2">
    <source>
        <dbReference type="SAM" id="Phobius"/>
    </source>
</evidence>
<dbReference type="InterPro" id="IPR036259">
    <property type="entry name" value="MFS_trans_sf"/>
</dbReference>
<proteinExistence type="predicted"/>
<evidence type="ECO:0000256" key="1">
    <source>
        <dbReference type="SAM" id="MobiDB-lite"/>
    </source>
</evidence>
<dbReference type="SUPFAM" id="SSF103473">
    <property type="entry name" value="MFS general substrate transporter"/>
    <property type="match status" value="1"/>
</dbReference>
<comment type="caution">
    <text evidence="3">The sequence shown here is derived from an EMBL/GenBank/DDBJ whole genome shotgun (WGS) entry which is preliminary data.</text>
</comment>
<evidence type="ECO:0000313" key="3">
    <source>
        <dbReference type="EMBL" id="MFD1686063.1"/>
    </source>
</evidence>
<feature type="transmembrane region" description="Helical" evidence="2">
    <location>
        <begin position="129"/>
        <end position="151"/>
    </location>
</feature>
<dbReference type="Proteomes" id="UP001597092">
    <property type="component" value="Unassembled WGS sequence"/>
</dbReference>
<dbReference type="AlphaFoldDB" id="A0ABD6DVI8"/>
<feature type="transmembrane region" description="Helical" evidence="2">
    <location>
        <begin position="243"/>
        <end position="269"/>
    </location>
</feature>
<feature type="transmembrane region" description="Helical" evidence="2">
    <location>
        <begin position="196"/>
        <end position="217"/>
    </location>
</feature>
<feature type="region of interest" description="Disordered" evidence="1">
    <location>
        <begin position="84"/>
        <end position="114"/>
    </location>
</feature>
<sequence>MTEHTLERYANDVLAALIISSFVAYVGASALGDVALGFSGLRRSVFVNGVVLVVLVTSVWVFGAQTLVAVSNLAKVAFVPEQVDTSSPTADGGDSENPEGEGVRGPIAGHPEANQTRRQRMIQSEWPPLDILLSYVVFAPLFVVLLAPLAWMVIGAIEPLVVPVAGVEVPQGWLVTVLVVALIAVAVGWRLADRSGVAWLVLGTFLFGSVVASRVGVDPTTDGSAAGFELSIEGLSALPDQFFVLYFVLILVVVVWAFGERAATAVALVRRRSTGEQ</sequence>
<gene>
    <name evidence="3" type="ORF">ACFSAS_10610</name>
</gene>
<keyword evidence="2" id="KW-1133">Transmembrane helix</keyword>
<name>A0ABD6DVI8_9EURY</name>